<feature type="compositionally biased region" description="Basic and acidic residues" evidence="1">
    <location>
        <begin position="1"/>
        <end position="13"/>
    </location>
</feature>
<proteinExistence type="predicted"/>
<accession>A0A426YA48</accession>
<feature type="region of interest" description="Disordered" evidence="1">
    <location>
        <begin position="182"/>
        <end position="204"/>
    </location>
</feature>
<evidence type="ECO:0000256" key="1">
    <source>
        <dbReference type="SAM" id="MobiDB-lite"/>
    </source>
</evidence>
<evidence type="ECO:0000313" key="3">
    <source>
        <dbReference type="Proteomes" id="UP000287651"/>
    </source>
</evidence>
<protein>
    <submittedName>
        <fullName evidence="2">Uncharacterized protein</fullName>
    </submittedName>
</protein>
<sequence>MEGSGEQKRHRDDSDELESPEVKRLRADLLLDVFDDDPGAGNQDLESVIRSLEKEIASPSPHSELQQEPSVSAGQPVLGYLLEASDDELGLPPTAAASSADEDVGAAESAGGGTPTAAASSADEDVGAAESAGLGTVAEPEGAGFGHMWGFEDPIESYGGFGLERETAMVPEEDGLVFDYPEEVASGPYDPSDLSWRPGSLPAV</sequence>
<dbReference type="Proteomes" id="UP000287651">
    <property type="component" value="Unassembled WGS sequence"/>
</dbReference>
<evidence type="ECO:0000313" key="2">
    <source>
        <dbReference type="EMBL" id="RRT48560.1"/>
    </source>
</evidence>
<feature type="region of interest" description="Disordered" evidence="1">
    <location>
        <begin position="1"/>
        <end position="21"/>
    </location>
</feature>
<feature type="region of interest" description="Disordered" evidence="1">
    <location>
        <begin position="53"/>
        <end position="139"/>
    </location>
</feature>
<comment type="caution">
    <text evidence="2">The sequence shown here is derived from an EMBL/GenBank/DDBJ whole genome shotgun (WGS) entry which is preliminary data.</text>
</comment>
<name>A0A426YA48_ENSVE</name>
<gene>
    <name evidence="2" type="ORF">B296_00043655</name>
</gene>
<dbReference type="PANTHER" id="PTHR34539">
    <property type="entry name" value="T6J4.11 PROTEIN"/>
    <property type="match status" value="1"/>
</dbReference>
<reference evidence="2 3" key="1">
    <citation type="journal article" date="2014" name="Agronomy (Basel)">
        <title>A Draft Genome Sequence for Ensete ventricosum, the Drought-Tolerant Tree Against Hunger.</title>
        <authorList>
            <person name="Harrison J."/>
            <person name="Moore K.A."/>
            <person name="Paszkiewicz K."/>
            <person name="Jones T."/>
            <person name="Grant M."/>
            <person name="Ambacheew D."/>
            <person name="Muzemil S."/>
            <person name="Studholme D.J."/>
        </authorList>
    </citation>
    <scope>NUCLEOTIDE SEQUENCE [LARGE SCALE GENOMIC DNA]</scope>
</reference>
<dbReference type="EMBL" id="AMZH03013871">
    <property type="protein sequence ID" value="RRT48560.1"/>
    <property type="molecule type" value="Genomic_DNA"/>
</dbReference>
<dbReference type="AlphaFoldDB" id="A0A426YA48"/>
<organism evidence="2 3">
    <name type="scientific">Ensete ventricosum</name>
    <name type="common">Abyssinian banana</name>
    <name type="synonym">Musa ensete</name>
    <dbReference type="NCBI Taxonomy" id="4639"/>
    <lineage>
        <taxon>Eukaryota</taxon>
        <taxon>Viridiplantae</taxon>
        <taxon>Streptophyta</taxon>
        <taxon>Embryophyta</taxon>
        <taxon>Tracheophyta</taxon>
        <taxon>Spermatophyta</taxon>
        <taxon>Magnoliopsida</taxon>
        <taxon>Liliopsida</taxon>
        <taxon>Zingiberales</taxon>
        <taxon>Musaceae</taxon>
        <taxon>Ensete</taxon>
    </lineage>
</organism>
<feature type="compositionally biased region" description="Polar residues" evidence="1">
    <location>
        <begin position="60"/>
        <end position="73"/>
    </location>
</feature>
<dbReference type="PANTHER" id="PTHR34539:SF19">
    <property type="entry name" value="T6J4.11 PROTEIN"/>
    <property type="match status" value="1"/>
</dbReference>